<proteinExistence type="predicted"/>
<accession>A0ABU1ANW5</accession>
<comment type="caution">
    <text evidence="1">The sequence shown here is derived from an EMBL/GenBank/DDBJ whole genome shotgun (WGS) entry which is preliminary data.</text>
</comment>
<keyword evidence="2" id="KW-1185">Reference proteome</keyword>
<dbReference type="Proteomes" id="UP001243717">
    <property type="component" value="Unassembled WGS sequence"/>
</dbReference>
<evidence type="ECO:0000313" key="2">
    <source>
        <dbReference type="Proteomes" id="UP001243717"/>
    </source>
</evidence>
<dbReference type="RefSeq" id="WP_308986871.1">
    <property type="nucleotide sequence ID" value="NZ_JARXIC010000093.1"/>
</dbReference>
<name>A0ABU1ANW5_9BACT</name>
<protein>
    <submittedName>
        <fullName evidence="1">Uncharacterized protein</fullName>
    </submittedName>
</protein>
<organism evidence="1 2">
    <name type="scientific">Thalassobacterium sedimentorum</name>
    <dbReference type="NCBI Taxonomy" id="3041258"/>
    <lineage>
        <taxon>Bacteria</taxon>
        <taxon>Pseudomonadati</taxon>
        <taxon>Verrucomicrobiota</taxon>
        <taxon>Opitutia</taxon>
        <taxon>Puniceicoccales</taxon>
        <taxon>Coraliomargaritaceae</taxon>
        <taxon>Thalassobacterium</taxon>
    </lineage>
</organism>
<gene>
    <name evidence="1" type="ORF">QEH59_18565</name>
</gene>
<dbReference type="EMBL" id="JARXIC010000093">
    <property type="protein sequence ID" value="MDQ8196439.1"/>
    <property type="molecule type" value="Genomic_DNA"/>
</dbReference>
<reference evidence="1 2" key="1">
    <citation type="submission" date="2023-04" db="EMBL/GenBank/DDBJ databases">
        <title>A novel bacteria isolated from coastal sediment.</title>
        <authorList>
            <person name="Liu X.-J."/>
            <person name="Du Z.-J."/>
        </authorList>
    </citation>
    <scope>NUCLEOTIDE SEQUENCE [LARGE SCALE GENOMIC DNA]</scope>
    <source>
        <strain evidence="1 2">SDUM461004</strain>
    </source>
</reference>
<sequence length="110" mass="12573">MAVIIKTQNPSELLKKIKKAIDENTVRSWSYDKDGDFTHDAEQWKDEAWLRPKTYTGELRLGIVAPKDTKLSSQIYGLYHGRFIDMVLTHFDSEFTMASATAGKTDPDTF</sequence>
<evidence type="ECO:0000313" key="1">
    <source>
        <dbReference type="EMBL" id="MDQ8196439.1"/>
    </source>
</evidence>